<organism evidence="2 3">
    <name type="scientific">Candidatus Marsarchaeota G2 archaeon ECH_B_SAG-M15</name>
    <dbReference type="NCBI Taxonomy" id="1978162"/>
    <lineage>
        <taxon>Archaea</taxon>
        <taxon>Candidatus Marsarchaeota</taxon>
        <taxon>Candidatus Marsarchaeota group 2</taxon>
    </lineage>
</organism>
<gene>
    <name evidence="2" type="ORF">B9Q08_05160</name>
</gene>
<proteinExistence type="predicted"/>
<sequence>MVNLKSSYYLIIGLLVGLIVAGIPAYYFYSQYQAYSKVSQLSNTVLEAAATTVNTPAGGEAQVVVFHANYPGYILITGTSTTTTGYIEVQDYMTNPSGGYFNPKENFGTGATLIIPVLPGTIGVYFGNNNFLNGATATITVTYYY</sequence>
<name>A0A2R6AUV8_9ARCH</name>
<evidence type="ECO:0000313" key="3">
    <source>
        <dbReference type="Proteomes" id="UP000240490"/>
    </source>
</evidence>
<dbReference type="Proteomes" id="UP000240490">
    <property type="component" value="Unassembled WGS sequence"/>
</dbReference>
<feature type="transmembrane region" description="Helical" evidence="1">
    <location>
        <begin position="6"/>
        <end position="29"/>
    </location>
</feature>
<protein>
    <submittedName>
        <fullName evidence="2">Uncharacterized protein</fullName>
    </submittedName>
</protein>
<keyword evidence="1" id="KW-0812">Transmembrane</keyword>
<dbReference type="AlphaFoldDB" id="A0A2R6AUV8"/>
<reference evidence="2 3" key="1">
    <citation type="submission" date="2017-04" db="EMBL/GenBank/DDBJ databases">
        <title>Novel microbial lineages endemic to geothermal iron-oxide mats fill important gaps in the evolutionary history of Archaea.</title>
        <authorList>
            <person name="Jay Z.J."/>
            <person name="Beam J.P."/>
            <person name="Dlakic M."/>
            <person name="Rusch D.B."/>
            <person name="Kozubal M.A."/>
            <person name="Inskeep W.P."/>
        </authorList>
    </citation>
    <scope>NUCLEOTIDE SEQUENCE [LARGE SCALE GENOMIC DNA]</scope>
    <source>
        <strain evidence="2">ECH_B_SAG-M15</strain>
    </source>
</reference>
<dbReference type="EMBL" id="NEXJ01000093">
    <property type="protein sequence ID" value="PSN90174.1"/>
    <property type="molecule type" value="Genomic_DNA"/>
</dbReference>
<keyword evidence="1" id="KW-1133">Transmembrane helix</keyword>
<evidence type="ECO:0000313" key="2">
    <source>
        <dbReference type="EMBL" id="PSN90174.1"/>
    </source>
</evidence>
<comment type="caution">
    <text evidence="2">The sequence shown here is derived from an EMBL/GenBank/DDBJ whole genome shotgun (WGS) entry which is preliminary data.</text>
</comment>
<evidence type="ECO:0000256" key="1">
    <source>
        <dbReference type="SAM" id="Phobius"/>
    </source>
</evidence>
<keyword evidence="1" id="KW-0472">Membrane</keyword>
<accession>A0A2R6AUV8</accession>